<feature type="transmembrane region" description="Helical" evidence="10">
    <location>
        <begin position="354"/>
        <end position="372"/>
    </location>
</feature>
<evidence type="ECO:0000256" key="10">
    <source>
        <dbReference type="SAM" id="Phobius"/>
    </source>
</evidence>
<comment type="similarity">
    <text evidence="3">Belongs to the amino acid-polyamine-organocation (APC) superfamily.</text>
</comment>
<feature type="transmembrane region" description="Helical" evidence="10">
    <location>
        <begin position="150"/>
        <end position="169"/>
    </location>
</feature>
<dbReference type="GO" id="GO:0022857">
    <property type="term" value="F:transmembrane transporter activity"/>
    <property type="evidence" value="ECO:0007669"/>
    <property type="project" value="InterPro"/>
</dbReference>
<evidence type="ECO:0000256" key="4">
    <source>
        <dbReference type="ARBA" id="ARBA00022448"/>
    </source>
</evidence>
<feature type="region of interest" description="Disordered" evidence="9">
    <location>
        <begin position="1"/>
        <end position="23"/>
    </location>
</feature>
<protein>
    <submittedName>
        <fullName evidence="11">Amino acid permease-associated protein</fullName>
    </submittedName>
</protein>
<organism evidence="11 12">
    <name type="scientific">Mycolicibacterium neworleansense</name>
    <dbReference type="NCBI Taxonomy" id="146018"/>
    <lineage>
        <taxon>Bacteria</taxon>
        <taxon>Bacillati</taxon>
        <taxon>Actinomycetota</taxon>
        <taxon>Actinomycetes</taxon>
        <taxon>Mycobacteriales</taxon>
        <taxon>Mycobacteriaceae</taxon>
        <taxon>Mycolicibacterium</taxon>
    </lineage>
</organism>
<dbReference type="EMBL" id="CWKH01000001">
    <property type="protein sequence ID" value="CRZ15068.1"/>
    <property type="molecule type" value="Genomic_DNA"/>
</dbReference>
<dbReference type="InterPro" id="IPR050367">
    <property type="entry name" value="APC_superfamily"/>
</dbReference>
<sequence>MTQELAAHARSNPTEAAAPSERDKLMTTELVPEQILPKVMSTFGLTAAYVFIICWITGSSVMATGGWTAIPMWVLGILTFLVPAGMAVVELGNLWPGQGGVYIWATRTMGETWGFVGGYLSWVPVILNAASSPAVVLSFLLLAFHTELGVMTSVILQLVILWTVVGLALAKLAANQRIMNVVFVVFGILALTIFISGVLFAVKNGSATPFSWSEATIPNFAVSGFLYGTVLLYLLGVETPYNMGAEFLSVRKSGPRMILWGSTALVAIYLMTTLGTMMALPTAEIDAVTGVIGMLDVAGFPGLMEICAVVLALVIVVALMTYQVAYSRLIFVSGLERHLPRIFTHLNPRTRNPVSAILIQGVISSLLIVGLYSQSSLVNTTIFLQGGLSTVWLLSGFFFLIPVVIARKKYADRYANEKFWRIPGGMVGVWITVIVGTLGTIGGVYYSFAKSWLTSAGVGDAEWMKWVGSISVGMFALGLVVYIFGRRSAHKVSQEDALAHLAVFDLTADDSTATKEDLPR</sequence>
<evidence type="ECO:0000256" key="2">
    <source>
        <dbReference type="ARBA" id="ARBA00004651"/>
    </source>
</evidence>
<evidence type="ECO:0000313" key="12">
    <source>
        <dbReference type="Proteomes" id="UP000199147"/>
    </source>
</evidence>
<comment type="subcellular location">
    <subcellularLocation>
        <location evidence="2">Cell membrane</location>
        <topology evidence="2">Multi-pass membrane protein</topology>
    </subcellularLocation>
</comment>
<feature type="transmembrane region" description="Helical" evidence="10">
    <location>
        <begin position="39"/>
        <end position="58"/>
    </location>
</feature>
<keyword evidence="8 10" id="KW-0472">Membrane</keyword>
<feature type="transmembrane region" description="Helical" evidence="10">
    <location>
        <begin position="116"/>
        <end position="144"/>
    </location>
</feature>
<dbReference type="PANTHER" id="PTHR42770:SF15">
    <property type="entry name" value="GLUTAMATE_GAMMA-AMINOBUTYRATE ANTIPORTER-RELATED"/>
    <property type="match status" value="1"/>
</dbReference>
<dbReference type="PIRSF" id="PIRSF006060">
    <property type="entry name" value="AA_transporter"/>
    <property type="match status" value="1"/>
</dbReference>
<evidence type="ECO:0000313" key="11">
    <source>
        <dbReference type="EMBL" id="CRZ15068.1"/>
    </source>
</evidence>
<keyword evidence="6 10" id="KW-0812">Transmembrane</keyword>
<dbReference type="Gene3D" id="1.20.1740.10">
    <property type="entry name" value="Amino acid/polyamine transporter I"/>
    <property type="match status" value="1"/>
</dbReference>
<keyword evidence="12" id="KW-1185">Reference proteome</keyword>
<feature type="transmembrane region" description="Helical" evidence="10">
    <location>
        <begin position="466"/>
        <end position="485"/>
    </location>
</feature>
<feature type="transmembrane region" description="Helical" evidence="10">
    <location>
        <begin position="427"/>
        <end position="446"/>
    </location>
</feature>
<evidence type="ECO:0000256" key="7">
    <source>
        <dbReference type="ARBA" id="ARBA00022989"/>
    </source>
</evidence>
<reference evidence="12" key="1">
    <citation type="submission" date="2015-07" db="EMBL/GenBank/DDBJ databases">
        <authorList>
            <person name="Urmite Genomes"/>
        </authorList>
    </citation>
    <scope>NUCLEOTIDE SEQUENCE [LARGE SCALE GENOMIC DNA]</scope>
    <source>
        <strain evidence="12">type strain: ATCC 49404</strain>
    </source>
</reference>
<keyword evidence="7 10" id="KW-1133">Transmembrane helix</keyword>
<evidence type="ECO:0000256" key="1">
    <source>
        <dbReference type="ARBA" id="ARBA00002249"/>
    </source>
</evidence>
<evidence type="ECO:0000256" key="5">
    <source>
        <dbReference type="ARBA" id="ARBA00022475"/>
    </source>
</evidence>
<feature type="transmembrane region" description="Helical" evidence="10">
    <location>
        <begin position="70"/>
        <end position="95"/>
    </location>
</feature>
<feature type="transmembrane region" description="Helical" evidence="10">
    <location>
        <begin position="217"/>
        <end position="236"/>
    </location>
</feature>
<dbReference type="GO" id="GO:0005886">
    <property type="term" value="C:plasma membrane"/>
    <property type="evidence" value="ECO:0007669"/>
    <property type="project" value="UniProtKB-SubCell"/>
</dbReference>
<dbReference type="RefSeq" id="WP_407661653.1">
    <property type="nucleotide sequence ID" value="NZ_CWKH01000001.1"/>
</dbReference>
<evidence type="ECO:0000256" key="8">
    <source>
        <dbReference type="ARBA" id="ARBA00023136"/>
    </source>
</evidence>
<feature type="transmembrane region" description="Helical" evidence="10">
    <location>
        <begin position="181"/>
        <end position="202"/>
    </location>
</feature>
<feature type="transmembrane region" description="Helical" evidence="10">
    <location>
        <begin position="257"/>
        <end position="280"/>
    </location>
</feature>
<proteinExistence type="inferred from homology"/>
<dbReference type="AlphaFoldDB" id="A0A0H5RM27"/>
<name>A0A0H5RM27_9MYCO</name>
<dbReference type="STRING" id="146018.BN2156_01926"/>
<feature type="transmembrane region" description="Helical" evidence="10">
    <location>
        <begin position="300"/>
        <end position="322"/>
    </location>
</feature>
<comment type="function">
    <text evidence="1">Probable amino-acid or metabolite transport protein.</text>
</comment>
<dbReference type="PANTHER" id="PTHR42770">
    <property type="entry name" value="AMINO ACID TRANSPORTER-RELATED"/>
    <property type="match status" value="1"/>
</dbReference>
<keyword evidence="5" id="KW-1003">Cell membrane</keyword>
<evidence type="ECO:0000256" key="6">
    <source>
        <dbReference type="ARBA" id="ARBA00022692"/>
    </source>
</evidence>
<gene>
    <name evidence="11" type="ORF">BN2156_01926</name>
</gene>
<dbReference type="InterPro" id="IPR002293">
    <property type="entry name" value="AA/rel_permease1"/>
</dbReference>
<dbReference type="Proteomes" id="UP000199147">
    <property type="component" value="Unassembled WGS sequence"/>
</dbReference>
<keyword evidence="4" id="KW-0813">Transport</keyword>
<feature type="transmembrane region" description="Helical" evidence="10">
    <location>
        <begin position="384"/>
        <end position="406"/>
    </location>
</feature>
<accession>A0A0H5RM27</accession>
<dbReference type="Pfam" id="PF13520">
    <property type="entry name" value="AA_permease_2"/>
    <property type="match status" value="1"/>
</dbReference>
<evidence type="ECO:0000256" key="9">
    <source>
        <dbReference type="SAM" id="MobiDB-lite"/>
    </source>
</evidence>
<evidence type="ECO:0000256" key="3">
    <source>
        <dbReference type="ARBA" id="ARBA00009523"/>
    </source>
</evidence>